<dbReference type="Pfam" id="PF14523">
    <property type="entry name" value="Syntaxin_2"/>
    <property type="match status" value="1"/>
</dbReference>
<comment type="caution">
    <text evidence="4">The sequence shown here is derived from an EMBL/GenBank/DDBJ whole genome shotgun (WGS) entry which is preliminary data.</text>
</comment>
<dbReference type="PANTHER" id="PTHR21029">
    <property type="entry name" value="R-SEVEN BINDING PROTEIN (R7BP) HOMOLOG"/>
    <property type="match status" value="1"/>
</dbReference>
<keyword evidence="5" id="KW-1185">Reference proteome</keyword>
<protein>
    <recommendedName>
        <fullName evidence="3">Syntaxin N-terminal domain-containing protein</fullName>
    </recommendedName>
</protein>
<dbReference type="Proteomes" id="UP001359485">
    <property type="component" value="Unassembled WGS sequence"/>
</dbReference>
<keyword evidence="2" id="KW-0734">Signal transduction inhibitor</keyword>
<proteinExistence type="inferred from homology"/>
<name>A0ABR1AP85_POLSC</name>
<evidence type="ECO:0000256" key="2">
    <source>
        <dbReference type="ARBA" id="ARBA00022700"/>
    </source>
</evidence>
<evidence type="ECO:0000259" key="3">
    <source>
        <dbReference type="Pfam" id="PF14523"/>
    </source>
</evidence>
<feature type="domain" description="Syntaxin N-terminal" evidence="3">
    <location>
        <begin position="20"/>
        <end position="74"/>
    </location>
</feature>
<reference evidence="4 5" key="1">
    <citation type="submission" date="2023-09" db="EMBL/GenBank/DDBJ databases">
        <title>Genomes of two closely related lineages of the louse Polyplax serrata with different host specificities.</title>
        <authorList>
            <person name="Martinu J."/>
            <person name="Tarabai H."/>
            <person name="Stefka J."/>
            <person name="Hypsa V."/>
        </authorList>
    </citation>
    <scope>NUCLEOTIDE SEQUENCE [LARGE SCALE GENOMIC DNA]</scope>
    <source>
        <strain evidence="4">98ZLc_SE</strain>
    </source>
</reference>
<organism evidence="4 5">
    <name type="scientific">Polyplax serrata</name>
    <name type="common">Common mouse louse</name>
    <dbReference type="NCBI Taxonomy" id="468196"/>
    <lineage>
        <taxon>Eukaryota</taxon>
        <taxon>Metazoa</taxon>
        <taxon>Ecdysozoa</taxon>
        <taxon>Arthropoda</taxon>
        <taxon>Hexapoda</taxon>
        <taxon>Insecta</taxon>
        <taxon>Pterygota</taxon>
        <taxon>Neoptera</taxon>
        <taxon>Paraneoptera</taxon>
        <taxon>Psocodea</taxon>
        <taxon>Troctomorpha</taxon>
        <taxon>Phthiraptera</taxon>
        <taxon>Anoplura</taxon>
        <taxon>Polyplacidae</taxon>
        <taxon>Polyplax</taxon>
    </lineage>
</organism>
<accession>A0ABR1AP85</accession>
<dbReference type="EMBL" id="JAWJWF010000046">
    <property type="protein sequence ID" value="KAK6624311.1"/>
    <property type="molecule type" value="Genomic_DNA"/>
</dbReference>
<dbReference type="InterPro" id="IPR026512">
    <property type="entry name" value="RGS7BP/RGS9BP"/>
</dbReference>
<dbReference type="Gene3D" id="1.20.58.70">
    <property type="match status" value="1"/>
</dbReference>
<gene>
    <name evidence="4" type="ORF">RUM44_011170</name>
</gene>
<evidence type="ECO:0000313" key="4">
    <source>
        <dbReference type="EMBL" id="KAK6624311.1"/>
    </source>
</evidence>
<evidence type="ECO:0000313" key="5">
    <source>
        <dbReference type="Proteomes" id="UP001359485"/>
    </source>
</evidence>
<evidence type="ECO:0000256" key="1">
    <source>
        <dbReference type="ARBA" id="ARBA00007457"/>
    </source>
</evidence>
<sequence>MNSKRQSKSKILSVLNPSSQNYTELLTEINSQLALFRDMLIHIGQSKDSPELREKIRKTRRSCVEGCKHTSQLLLPQIKRISVAIREKASLCFSKQRSGGRHVPERISGDVGLSKTISNGFNAVAEGIPADNPHFVLLFFMIQLFLRELAKCSRLIQVVPMDMSSYYAENLNRPGTSNFSNVISQILLCKTITPDFNAEEICSIAKDSEEIEKILQEMQEYMPQQENQTEKNVALIGEEIYNQWAKKRRNSFYNNMGSFCCICRPNYL</sequence>
<dbReference type="InterPro" id="IPR006011">
    <property type="entry name" value="Syntaxin_N"/>
</dbReference>
<comment type="similarity">
    <text evidence="1">Belongs to the RGS7BP/RGS9BP family.</text>
</comment>